<dbReference type="PANTHER" id="PTHR43761">
    <property type="entry name" value="D-ISOMER SPECIFIC 2-HYDROXYACID DEHYDROGENASE FAMILY PROTEIN (AFU_ORTHOLOGUE AFUA_1G13630)"/>
    <property type="match status" value="1"/>
</dbReference>
<reference evidence="8" key="1">
    <citation type="submission" date="2016-12" db="EMBL/GenBank/DDBJ databases">
        <title>Comparative genomics of four Isosphaeraceae planctomycetes: a common pool of plasmids and glycoside hydrolase genes.</title>
        <authorList>
            <person name="Ivanova A."/>
        </authorList>
    </citation>
    <scope>NUCLEOTIDE SEQUENCE [LARGE SCALE GENOMIC DNA]</scope>
    <source>
        <strain evidence="8">PX4</strain>
    </source>
</reference>
<dbReference type="KEGG" id="pbor:BSF38_00861"/>
<dbReference type="OrthoDB" id="277029at2"/>
<evidence type="ECO:0000256" key="3">
    <source>
        <dbReference type="ARBA" id="ARBA00023027"/>
    </source>
</evidence>
<evidence type="ECO:0000313" key="8">
    <source>
        <dbReference type="Proteomes" id="UP000186309"/>
    </source>
</evidence>
<dbReference type="InterPro" id="IPR006140">
    <property type="entry name" value="D-isomer_DH_NAD-bd"/>
</dbReference>
<evidence type="ECO:0000259" key="6">
    <source>
        <dbReference type="Pfam" id="PF02826"/>
    </source>
</evidence>
<dbReference type="PROSITE" id="PS00670">
    <property type="entry name" value="D_2_HYDROXYACID_DH_2"/>
    <property type="match status" value="1"/>
</dbReference>
<dbReference type="InterPro" id="IPR036291">
    <property type="entry name" value="NAD(P)-bd_dom_sf"/>
</dbReference>
<sequence>MKIVVLDGRTLNSDRTAWAGLDSLGEVAYYEVSQPEDVLERAAGATILVTNKFPLRRDLIAKLPDLKFITVTATGFDCVDLDAARERGIPVSNVPEYSTYSVAQFTFALLLELCQQVGLHAEAVKAGEWTNQPDFSLRKTPLVELAGKTLGIAGYGRIGRRVADVASAFGMNVVAYRPSGKVDRESDSVATCTLDELFERSDVVSLHCPLTDTTKGMVNRERLQRARPGMLLINTARGALIVEQDLADALNAGEIAGAAVDVVTREPIPADNPLLKAKNCLITPHIAWTTNEARERLLESSIANIKAFLAGKPVNVVN</sequence>
<keyword evidence="2 4" id="KW-0560">Oxidoreductase</keyword>
<keyword evidence="3" id="KW-0520">NAD</keyword>
<dbReference type="AlphaFoldDB" id="A0A1U7CKK6"/>
<name>A0A1U7CKK6_9BACT</name>
<proteinExistence type="inferred from homology"/>
<dbReference type="SUPFAM" id="SSF52283">
    <property type="entry name" value="Formate/glycerate dehydrogenase catalytic domain-like"/>
    <property type="match status" value="1"/>
</dbReference>
<evidence type="ECO:0000256" key="2">
    <source>
        <dbReference type="ARBA" id="ARBA00023002"/>
    </source>
</evidence>
<dbReference type="GO" id="GO:0008465">
    <property type="term" value="F:hydroxypyruvate reductase (NADH) activity"/>
    <property type="evidence" value="ECO:0007669"/>
    <property type="project" value="UniProtKB-EC"/>
</dbReference>
<evidence type="ECO:0000256" key="1">
    <source>
        <dbReference type="ARBA" id="ARBA00005854"/>
    </source>
</evidence>
<dbReference type="STRING" id="1387353.BSF38_00861"/>
<dbReference type="CDD" id="cd12162">
    <property type="entry name" value="2-Hacid_dh_4"/>
    <property type="match status" value="1"/>
</dbReference>
<dbReference type="Pfam" id="PF00389">
    <property type="entry name" value="2-Hacid_dh"/>
    <property type="match status" value="1"/>
</dbReference>
<evidence type="ECO:0000256" key="4">
    <source>
        <dbReference type="RuleBase" id="RU003719"/>
    </source>
</evidence>
<dbReference type="Proteomes" id="UP000186309">
    <property type="component" value="Chromosome"/>
</dbReference>
<dbReference type="Pfam" id="PF02826">
    <property type="entry name" value="2-Hacid_dh_C"/>
    <property type="match status" value="1"/>
</dbReference>
<comment type="similarity">
    <text evidence="1 4">Belongs to the D-isomer specific 2-hydroxyacid dehydrogenase family.</text>
</comment>
<dbReference type="PANTHER" id="PTHR43761:SF1">
    <property type="entry name" value="D-ISOMER SPECIFIC 2-HYDROXYACID DEHYDROGENASE CATALYTIC DOMAIN-CONTAINING PROTEIN-RELATED"/>
    <property type="match status" value="1"/>
</dbReference>
<dbReference type="RefSeq" id="WP_076343616.1">
    <property type="nucleotide sequence ID" value="NZ_CP019082.1"/>
</dbReference>
<evidence type="ECO:0000313" key="7">
    <source>
        <dbReference type="EMBL" id="APW59438.1"/>
    </source>
</evidence>
<dbReference type="Gene3D" id="3.40.50.720">
    <property type="entry name" value="NAD(P)-binding Rossmann-like Domain"/>
    <property type="match status" value="2"/>
</dbReference>
<dbReference type="InterPro" id="IPR050418">
    <property type="entry name" value="D-iso_2-hydroxyacid_DH_PdxB"/>
</dbReference>
<organism evidence="7 8">
    <name type="scientific">Paludisphaera borealis</name>
    <dbReference type="NCBI Taxonomy" id="1387353"/>
    <lineage>
        <taxon>Bacteria</taxon>
        <taxon>Pseudomonadati</taxon>
        <taxon>Planctomycetota</taxon>
        <taxon>Planctomycetia</taxon>
        <taxon>Isosphaerales</taxon>
        <taxon>Isosphaeraceae</taxon>
        <taxon>Paludisphaera</taxon>
    </lineage>
</organism>
<dbReference type="InterPro" id="IPR029753">
    <property type="entry name" value="D-isomer_DH_CS"/>
</dbReference>
<gene>
    <name evidence="7" type="primary">hprA_1</name>
    <name evidence="7" type="ORF">BSF38_00861</name>
</gene>
<dbReference type="SUPFAM" id="SSF51735">
    <property type="entry name" value="NAD(P)-binding Rossmann-fold domains"/>
    <property type="match status" value="1"/>
</dbReference>
<feature type="domain" description="D-isomer specific 2-hydroxyacid dehydrogenase catalytic" evidence="5">
    <location>
        <begin position="23"/>
        <end position="318"/>
    </location>
</feature>
<protein>
    <submittedName>
        <fullName evidence="7">Glycerate dehydrogenase</fullName>
        <ecNumber evidence="7">1.1.1.29</ecNumber>
    </submittedName>
</protein>
<dbReference type="EC" id="1.1.1.29" evidence="7"/>
<dbReference type="GO" id="GO:0051287">
    <property type="term" value="F:NAD binding"/>
    <property type="evidence" value="ECO:0007669"/>
    <property type="project" value="InterPro"/>
</dbReference>
<dbReference type="InterPro" id="IPR006139">
    <property type="entry name" value="D-isomer_2_OHA_DH_cat_dom"/>
</dbReference>
<keyword evidence="8" id="KW-1185">Reference proteome</keyword>
<feature type="domain" description="D-isomer specific 2-hydroxyacid dehydrogenase NAD-binding" evidence="6">
    <location>
        <begin position="107"/>
        <end position="287"/>
    </location>
</feature>
<accession>A0A1U7CKK6</accession>
<dbReference type="PROSITE" id="PS00671">
    <property type="entry name" value="D_2_HYDROXYACID_DH_3"/>
    <property type="match status" value="1"/>
</dbReference>
<dbReference type="FunFam" id="3.40.50.720:FF:000203">
    <property type="entry name" value="D-3-phosphoglycerate dehydrogenase (SerA)"/>
    <property type="match status" value="1"/>
</dbReference>
<dbReference type="EMBL" id="CP019082">
    <property type="protein sequence ID" value="APW59438.1"/>
    <property type="molecule type" value="Genomic_DNA"/>
</dbReference>
<evidence type="ECO:0000259" key="5">
    <source>
        <dbReference type="Pfam" id="PF00389"/>
    </source>
</evidence>